<sequence>MVEPVATAPTARVSSLAYGVDALTWRCALTTREAAIISIALVIFLVAEMVLIRLL</sequence>
<evidence type="ECO:0000313" key="3">
    <source>
        <dbReference type="Proteomes" id="UP000000377"/>
    </source>
</evidence>
<keyword evidence="3" id="KW-1185">Reference proteome</keyword>
<dbReference type="STRING" id="749414.SBI_03778"/>
<feature type="transmembrane region" description="Helical" evidence="1">
    <location>
        <begin position="34"/>
        <end position="54"/>
    </location>
</feature>
<evidence type="ECO:0000313" key="2">
    <source>
        <dbReference type="EMBL" id="ADI06899.1"/>
    </source>
</evidence>
<accession>D7CFZ1</accession>
<dbReference type="Proteomes" id="UP000000377">
    <property type="component" value="Chromosome"/>
</dbReference>
<dbReference type="EMBL" id="CP002047">
    <property type="protein sequence ID" value="ADI06899.1"/>
    <property type="molecule type" value="Genomic_DNA"/>
</dbReference>
<name>D7CFZ1_STRBB</name>
<evidence type="ECO:0000256" key="1">
    <source>
        <dbReference type="SAM" id="Phobius"/>
    </source>
</evidence>
<dbReference type="KEGG" id="sbh:SBI_03778"/>
<keyword evidence="1" id="KW-1133">Transmembrane helix</keyword>
<dbReference type="AlphaFoldDB" id="D7CFZ1"/>
<keyword evidence="1" id="KW-0472">Membrane</keyword>
<protein>
    <submittedName>
        <fullName evidence="2">Uncharacterized protein</fullName>
    </submittedName>
</protein>
<gene>
    <name evidence="2" type="ordered locus">SBI_03778</name>
</gene>
<organism evidence="2 3">
    <name type="scientific">Streptomyces bingchenggensis (strain BCW-1)</name>
    <dbReference type="NCBI Taxonomy" id="749414"/>
    <lineage>
        <taxon>Bacteria</taxon>
        <taxon>Bacillati</taxon>
        <taxon>Actinomycetota</taxon>
        <taxon>Actinomycetes</taxon>
        <taxon>Kitasatosporales</taxon>
        <taxon>Streptomycetaceae</taxon>
        <taxon>Streptomyces</taxon>
    </lineage>
</organism>
<keyword evidence="1" id="KW-0812">Transmembrane</keyword>
<proteinExistence type="predicted"/>
<dbReference type="HOGENOM" id="CLU_3030324_0_0_11"/>
<reference evidence="2 3" key="1">
    <citation type="journal article" date="2010" name="J. Bacteriol.">
        <title>Genome sequence of the milbemycin-producing bacterium Streptomyces bingchenggensis.</title>
        <authorList>
            <person name="Wang X.J."/>
            <person name="Yan Y.J."/>
            <person name="Zhang B."/>
            <person name="An J."/>
            <person name="Wang J.J."/>
            <person name="Tian J."/>
            <person name="Jiang L."/>
            <person name="Chen Y.H."/>
            <person name="Huang S.X."/>
            <person name="Yin M."/>
            <person name="Zhang J."/>
            <person name="Gao A.L."/>
            <person name="Liu C.X."/>
            <person name="Zhu Z.X."/>
            <person name="Xiang W.S."/>
        </authorList>
    </citation>
    <scope>NUCLEOTIDE SEQUENCE [LARGE SCALE GENOMIC DNA]</scope>
    <source>
        <strain evidence="2 3">BCW-1</strain>
    </source>
</reference>